<organism evidence="1">
    <name type="scientific">marine metagenome</name>
    <dbReference type="NCBI Taxonomy" id="408172"/>
    <lineage>
        <taxon>unclassified sequences</taxon>
        <taxon>metagenomes</taxon>
        <taxon>ecological metagenomes</taxon>
    </lineage>
</organism>
<dbReference type="AlphaFoldDB" id="A0A382I6T1"/>
<accession>A0A382I6T1</accession>
<protein>
    <submittedName>
        <fullName evidence="1">Uncharacterized protein</fullName>
    </submittedName>
</protein>
<proteinExistence type="predicted"/>
<dbReference type="EMBL" id="UINC01065556">
    <property type="protein sequence ID" value="SVB95350.1"/>
    <property type="molecule type" value="Genomic_DNA"/>
</dbReference>
<name>A0A382I6T1_9ZZZZ</name>
<sequence>MVKFTIKPIKEYFASKEREGKKLLFFEKIGDSKTSKEERLENLKRLLEKHGFKYKK</sequence>
<gene>
    <name evidence="1" type="ORF">METZ01_LOCUS248204</name>
</gene>
<evidence type="ECO:0000313" key="1">
    <source>
        <dbReference type="EMBL" id="SVB95350.1"/>
    </source>
</evidence>
<reference evidence="1" key="1">
    <citation type="submission" date="2018-05" db="EMBL/GenBank/DDBJ databases">
        <authorList>
            <person name="Lanie J.A."/>
            <person name="Ng W.-L."/>
            <person name="Kazmierczak K.M."/>
            <person name="Andrzejewski T.M."/>
            <person name="Davidsen T.M."/>
            <person name="Wayne K.J."/>
            <person name="Tettelin H."/>
            <person name="Glass J.I."/>
            <person name="Rusch D."/>
            <person name="Podicherti R."/>
            <person name="Tsui H.-C.T."/>
            <person name="Winkler M.E."/>
        </authorList>
    </citation>
    <scope>NUCLEOTIDE SEQUENCE</scope>
</reference>